<dbReference type="VEuPathDB" id="FungiDB:BO71DRAFT_363365"/>
<evidence type="ECO:0000313" key="2">
    <source>
        <dbReference type="Proteomes" id="UP000247810"/>
    </source>
</evidence>
<dbReference type="InterPro" id="IPR027417">
    <property type="entry name" value="P-loop_NTPase"/>
</dbReference>
<dbReference type="Gene3D" id="3.40.50.300">
    <property type="entry name" value="P-loop containing nucleotide triphosphate hydrolases"/>
    <property type="match status" value="1"/>
</dbReference>
<gene>
    <name evidence="1" type="ORF">BO71DRAFT_363365</name>
</gene>
<keyword evidence="2" id="KW-1185">Reference proteome</keyword>
<name>A0A319DN03_9EURO</name>
<dbReference type="EMBL" id="KZ826027">
    <property type="protein sequence ID" value="PYH89478.1"/>
    <property type="molecule type" value="Genomic_DNA"/>
</dbReference>
<dbReference type="OrthoDB" id="408152at2759"/>
<dbReference type="AlphaFoldDB" id="A0A319DN03"/>
<organism evidence="1 2">
    <name type="scientific">Aspergillus ellipticus CBS 707.79</name>
    <dbReference type="NCBI Taxonomy" id="1448320"/>
    <lineage>
        <taxon>Eukaryota</taxon>
        <taxon>Fungi</taxon>
        <taxon>Dikarya</taxon>
        <taxon>Ascomycota</taxon>
        <taxon>Pezizomycotina</taxon>
        <taxon>Eurotiomycetes</taxon>
        <taxon>Eurotiomycetidae</taxon>
        <taxon>Eurotiales</taxon>
        <taxon>Aspergillaceae</taxon>
        <taxon>Aspergillus</taxon>
        <taxon>Aspergillus subgen. Circumdati</taxon>
    </lineage>
</organism>
<dbReference type="Proteomes" id="UP000247810">
    <property type="component" value="Unassembled WGS sequence"/>
</dbReference>
<dbReference type="PANTHER" id="PTHR36978:SF4">
    <property type="entry name" value="P-LOOP CONTAINING NUCLEOSIDE TRIPHOSPHATE HYDROLASE PROTEIN"/>
    <property type="match status" value="1"/>
</dbReference>
<dbReference type="PANTHER" id="PTHR36978">
    <property type="entry name" value="P-LOOP CONTAINING NUCLEOTIDE TRIPHOSPHATE HYDROLASE"/>
    <property type="match status" value="1"/>
</dbReference>
<accession>A0A319DN03</accession>
<sequence>MAISDTESVLAQTDIDRRTCGRVRPMEVLVLGLCRTGTLSTWLALQQLGYPTYHMTSIMQNPRDATLWTEALLGKYHNGRPYTIKDWDALLGHISAVTDFPAALFIEELTTAYPSAKVILTLRSPDSWYTSMQNTIMAQTYSPLATFLGWISPATFGVGNRMCRLGFDALFAGDFAKNGKQAFVDHYEEVRRVVPAENLLEWNPAEGWEPLCAFLGKEVPETEFPRANEKEVFGQKSRAVVRSALGRFLGRVCVW</sequence>
<proteinExistence type="predicted"/>
<feature type="non-terminal residue" evidence="1">
    <location>
        <position position="255"/>
    </location>
</feature>
<reference evidence="1 2" key="1">
    <citation type="submission" date="2018-02" db="EMBL/GenBank/DDBJ databases">
        <title>The genomes of Aspergillus section Nigri reveals drivers in fungal speciation.</title>
        <authorList>
            <consortium name="DOE Joint Genome Institute"/>
            <person name="Vesth T.C."/>
            <person name="Nybo J."/>
            <person name="Theobald S."/>
            <person name="Brandl J."/>
            <person name="Frisvad J.C."/>
            <person name="Nielsen K.F."/>
            <person name="Lyhne E.K."/>
            <person name="Kogle M.E."/>
            <person name="Kuo A."/>
            <person name="Riley R."/>
            <person name="Clum A."/>
            <person name="Nolan M."/>
            <person name="Lipzen A."/>
            <person name="Salamov A."/>
            <person name="Henrissat B."/>
            <person name="Wiebenga A."/>
            <person name="De vries R.P."/>
            <person name="Grigoriev I.V."/>
            <person name="Mortensen U.H."/>
            <person name="Andersen M.R."/>
            <person name="Baker S.E."/>
        </authorList>
    </citation>
    <scope>NUCLEOTIDE SEQUENCE [LARGE SCALE GENOMIC DNA]</scope>
    <source>
        <strain evidence="1 2">CBS 707.79</strain>
    </source>
</reference>
<dbReference type="STRING" id="1448320.A0A319DN03"/>
<dbReference type="SUPFAM" id="SSF52540">
    <property type="entry name" value="P-loop containing nucleoside triphosphate hydrolases"/>
    <property type="match status" value="1"/>
</dbReference>
<protein>
    <recommendedName>
        <fullName evidence="3">NAD dependent epimerase/dehydratase</fullName>
    </recommendedName>
</protein>
<evidence type="ECO:0008006" key="3">
    <source>
        <dbReference type="Google" id="ProtNLM"/>
    </source>
</evidence>
<dbReference type="InterPro" id="IPR040632">
    <property type="entry name" value="Sulfotransfer_4"/>
</dbReference>
<evidence type="ECO:0000313" key="1">
    <source>
        <dbReference type="EMBL" id="PYH89478.1"/>
    </source>
</evidence>
<dbReference type="Pfam" id="PF17784">
    <property type="entry name" value="Sulfotransfer_4"/>
    <property type="match status" value="1"/>
</dbReference>